<feature type="transmembrane region" description="Helical" evidence="9">
    <location>
        <begin position="113"/>
        <end position="135"/>
    </location>
</feature>
<dbReference type="Pfam" id="PF00528">
    <property type="entry name" value="BPD_transp_1"/>
    <property type="match status" value="1"/>
</dbReference>
<evidence type="ECO:0000256" key="7">
    <source>
        <dbReference type="ARBA" id="ARBA00023136"/>
    </source>
</evidence>
<feature type="transmembrane region" description="Helical" evidence="9">
    <location>
        <begin position="172"/>
        <end position="191"/>
    </location>
</feature>
<accession>A0A849IAP1</accession>
<dbReference type="EMBL" id="JABEPP010000003">
    <property type="protein sequence ID" value="NNM73479.1"/>
    <property type="molecule type" value="Genomic_DNA"/>
</dbReference>
<name>A0A849IAP1_9HYPH</name>
<feature type="domain" description="ABC transmembrane type-1" evidence="10">
    <location>
        <begin position="106"/>
        <end position="290"/>
    </location>
</feature>
<dbReference type="InterPro" id="IPR035906">
    <property type="entry name" value="MetI-like_sf"/>
</dbReference>
<feature type="transmembrane region" description="Helical" evidence="9">
    <location>
        <begin position="147"/>
        <end position="166"/>
    </location>
</feature>
<dbReference type="SUPFAM" id="SSF161098">
    <property type="entry name" value="MetI-like"/>
    <property type="match status" value="1"/>
</dbReference>
<dbReference type="Gene3D" id="1.10.3720.10">
    <property type="entry name" value="MetI-like"/>
    <property type="match status" value="1"/>
</dbReference>
<dbReference type="GO" id="GO:0005886">
    <property type="term" value="C:plasma membrane"/>
    <property type="evidence" value="ECO:0007669"/>
    <property type="project" value="UniProtKB-SubCell"/>
</dbReference>
<dbReference type="GO" id="GO:0042918">
    <property type="term" value="P:alkanesulfonate transmembrane transport"/>
    <property type="evidence" value="ECO:0007669"/>
    <property type="project" value="UniProtKB-ARBA"/>
</dbReference>
<dbReference type="Proteomes" id="UP000564885">
    <property type="component" value="Unassembled WGS sequence"/>
</dbReference>
<organism evidence="11 12">
    <name type="scientific">Enterovirga aerilata</name>
    <dbReference type="NCBI Taxonomy" id="2730920"/>
    <lineage>
        <taxon>Bacteria</taxon>
        <taxon>Pseudomonadati</taxon>
        <taxon>Pseudomonadota</taxon>
        <taxon>Alphaproteobacteria</taxon>
        <taxon>Hyphomicrobiales</taxon>
        <taxon>Methylobacteriaceae</taxon>
        <taxon>Enterovirga</taxon>
    </lineage>
</organism>
<dbReference type="InterPro" id="IPR000515">
    <property type="entry name" value="MetI-like"/>
</dbReference>
<dbReference type="RefSeq" id="WP_171218921.1">
    <property type="nucleotide sequence ID" value="NZ_JABEPP010000003.1"/>
</dbReference>
<feature type="transmembrane region" description="Helical" evidence="9">
    <location>
        <begin position="44"/>
        <end position="61"/>
    </location>
</feature>
<dbReference type="CDD" id="cd06261">
    <property type="entry name" value="TM_PBP2"/>
    <property type="match status" value="1"/>
</dbReference>
<comment type="function">
    <text evidence="8">Probably part of an ABC transporter complex. Probably responsible for the translocation of the substrate across the membrane.</text>
</comment>
<evidence type="ECO:0000256" key="3">
    <source>
        <dbReference type="ARBA" id="ARBA00022448"/>
    </source>
</evidence>
<keyword evidence="6 9" id="KW-1133">Transmembrane helix</keyword>
<comment type="similarity">
    <text evidence="2 9">Belongs to the binding-protein-dependent transport system permease family.</text>
</comment>
<keyword evidence="7 9" id="KW-0472">Membrane</keyword>
<proteinExistence type="inferred from homology"/>
<evidence type="ECO:0000313" key="12">
    <source>
        <dbReference type="Proteomes" id="UP000564885"/>
    </source>
</evidence>
<feature type="transmembrane region" description="Helical" evidence="9">
    <location>
        <begin position="235"/>
        <end position="257"/>
    </location>
</feature>
<evidence type="ECO:0000256" key="1">
    <source>
        <dbReference type="ARBA" id="ARBA00004651"/>
    </source>
</evidence>
<feature type="transmembrane region" description="Helical" evidence="9">
    <location>
        <begin position="212"/>
        <end position="229"/>
    </location>
</feature>
<evidence type="ECO:0000313" key="11">
    <source>
        <dbReference type="EMBL" id="NNM73479.1"/>
    </source>
</evidence>
<keyword evidence="4" id="KW-1003">Cell membrane</keyword>
<evidence type="ECO:0000259" key="10">
    <source>
        <dbReference type="PROSITE" id="PS50928"/>
    </source>
</evidence>
<evidence type="ECO:0000256" key="5">
    <source>
        <dbReference type="ARBA" id="ARBA00022692"/>
    </source>
</evidence>
<keyword evidence="12" id="KW-1185">Reference proteome</keyword>
<sequence length="304" mass="32110">MAQAELLQAGQSASASKPARPASARPAAARGAAAFLTGTGGGRAVLAVILPLLVLVLWQLAGRGTGSLFGGVLPTPDRVWAAWEVWAFGKSGLGLNPYSGTWLANVLFSAQRVAQGFALATLVGIPLGILIGWNRLAAGSFDPLIQVLRPIPITAWLPFAIAVFGIQSMGAVFLIALGAFYPIVINTTAGARGVEKNWIRAALMMGARPSDILLRVVLPASLPSVFTGLRIGLGIGWTAVIVAEMVAVKSGLGYVLWDAYYIGRMDVVIADMASIGLLGFLSDRLILLLEHWVLGWRRLQSFQN</sequence>
<reference evidence="11 12" key="1">
    <citation type="submission" date="2020-04" db="EMBL/GenBank/DDBJ databases">
        <title>Enterovirga sp. isolate from soil.</title>
        <authorList>
            <person name="Chea S."/>
            <person name="Kim D.-U."/>
        </authorList>
    </citation>
    <scope>NUCLEOTIDE SEQUENCE [LARGE SCALE GENOMIC DNA]</scope>
    <source>
        <strain evidence="11 12">DB1703</strain>
    </source>
</reference>
<evidence type="ECO:0000256" key="2">
    <source>
        <dbReference type="ARBA" id="ARBA00009306"/>
    </source>
</evidence>
<dbReference type="AlphaFoldDB" id="A0A849IAP1"/>
<comment type="caution">
    <text evidence="11">The sequence shown here is derived from an EMBL/GenBank/DDBJ whole genome shotgun (WGS) entry which is preliminary data.</text>
</comment>
<dbReference type="FunFam" id="1.10.3720.10:FF:000003">
    <property type="entry name" value="Aliphatic sulfonate ABC transporter permease"/>
    <property type="match status" value="1"/>
</dbReference>
<evidence type="ECO:0000256" key="6">
    <source>
        <dbReference type="ARBA" id="ARBA00022989"/>
    </source>
</evidence>
<dbReference type="PROSITE" id="PS50928">
    <property type="entry name" value="ABC_TM1"/>
    <property type="match status" value="1"/>
</dbReference>
<keyword evidence="3 9" id="KW-0813">Transport</keyword>
<evidence type="ECO:0000256" key="4">
    <source>
        <dbReference type="ARBA" id="ARBA00022475"/>
    </source>
</evidence>
<evidence type="ECO:0000256" key="8">
    <source>
        <dbReference type="ARBA" id="ARBA00056719"/>
    </source>
</evidence>
<comment type="subcellular location">
    <subcellularLocation>
        <location evidence="1 9">Cell membrane</location>
        <topology evidence="1 9">Multi-pass membrane protein</topology>
    </subcellularLocation>
</comment>
<gene>
    <name evidence="11" type="ORF">HJG44_13910</name>
</gene>
<evidence type="ECO:0000256" key="9">
    <source>
        <dbReference type="RuleBase" id="RU363032"/>
    </source>
</evidence>
<dbReference type="PANTHER" id="PTHR30151:SF0">
    <property type="entry name" value="ABC TRANSPORTER PERMEASE PROTEIN MJ0413-RELATED"/>
    <property type="match status" value="1"/>
</dbReference>
<keyword evidence="5 9" id="KW-0812">Transmembrane</keyword>
<dbReference type="PANTHER" id="PTHR30151">
    <property type="entry name" value="ALKANE SULFONATE ABC TRANSPORTER-RELATED, MEMBRANE SUBUNIT"/>
    <property type="match status" value="1"/>
</dbReference>
<protein>
    <submittedName>
        <fullName evidence="11">ABC transporter permease</fullName>
    </submittedName>
</protein>